<evidence type="ECO:0000313" key="3">
    <source>
        <dbReference type="Proteomes" id="UP000230778"/>
    </source>
</evidence>
<dbReference type="EMBL" id="PCUC01000026">
    <property type="protein sequence ID" value="PIQ07404.1"/>
    <property type="molecule type" value="Genomic_DNA"/>
</dbReference>
<dbReference type="CDD" id="cd02972">
    <property type="entry name" value="DsbA_family"/>
    <property type="match status" value="1"/>
</dbReference>
<evidence type="ECO:0000256" key="1">
    <source>
        <dbReference type="SAM" id="MobiDB-lite"/>
    </source>
</evidence>
<gene>
    <name evidence="2" type="ORF">COW72_00505</name>
</gene>
<name>A0A2H0FL53_9BACT</name>
<sequence length="158" mass="16991">MHGEKELNEQLTQYCIQKDDRGKLSSYLNCFLISSNSAACIKSTGLDAAKISNCVKQADQEYKVTEKFNDKNSWPNGSYPPFDIYQADNQKYGVQGSPTLVVNGAQAQANRDSASLLKVICTAFNNLPKECSQQLSSDTPSPGFGEGTSDSSGGGCAN</sequence>
<dbReference type="Gene3D" id="3.40.30.10">
    <property type="entry name" value="Glutaredoxin"/>
    <property type="match status" value="1"/>
</dbReference>
<feature type="compositionally biased region" description="Polar residues" evidence="1">
    <location>
        <begin position="131"/>
        <end position="140"/>
    </location>
</feature>
<accession>A0A2H0FL53</accession>
<organism evidence="2 3">
    <name type="scientific">Candidatus Nealsonbacteria bacterium CG18_big_fil_WC_8_21_14_2_50_37_10</name>
    <dbReference type="NCBI Taxonomy" id="1974717"/>
    <lineage>
        <taxon>Bacteria</taxon>
        <taxon>Candidatus Nealsoniibacteriota</taxon>
    </lineage>
</organism>
<evidence type="ECO:0008006" key="4">
    <source>
        <dbReference type="Google" id="ProtNLM"/>
    </source>
</evidence>
<dbReference type="AlphaFoldDB" id="A0A2H0FL53"/>
<protein>
    <recommendedName>
        <fullName evidence="4">Thioredoxin-like fold domain-containing protein</fullName>
    </recommendedName>
</protein>
<feature type="region of interest" description="Disordered" evidence="1">
    <location>
        <begin position="131"/>
        <end position="158"/>
    </location>
</feature>
<reference evidence="2 3" key="1">
    <citation type="submission" date="2017-09" db="EMBL/GenBank/DDBJ databases">
        <title>Depth-based differentiation of microbial function through sediment-hosted aquifers and enrichment of novel symbionts in the deep terrestrial subsurface.</title>
        <authorList>
            <person name="Probst A.J."/>
            <person name="Ladd B."/>
            <person name="Jarett J.K."/>
            <person name="Geller-Mcgrath D.E."/>
            <person name="Sieber C.M."/>
            <person name="Emerson J.B."/>
            <person name="Anantharaman K."/>
            <person name="Thomas B.C."/>
            <person name="Malmstrom R."/>
            <person name="Stieglmeier M."/>
            <person name="Klingl A."/>
            <person name="Woyke T."/>
            <person name="Ryan C.M."/>
            <person name="Banfield J.F."/>
        </authorList>
    </citation>
    <scope>NUCLEOTIDE SEQUENCE [LARGE SCALE GENOMIC DNA]</scope>
    <source>
        <strain evidence="2">CG18_big_fil_WC_8_21_14_2_50_37_10</strain>
    </source>
</reference>
<proteinExistence type="predicted"/>
<evidence type="ECO:0000313" key="2">
    <source>
        <dbReference type="EMBL" id="PIQ07404.1"/>
    </source>
</evidence>
<dbReference type="Proteomes" id="UP000230778">
    <property type="component" value="Unassembled WGS sequence"/>
</dbReference>
<comment type="caution">
    <text evidence="2">The sequence shown here is derived from an EMBL/GenBank/DDBJ whole genome shotgun (WGS) entry which is preliminary data.</text>
</comment>